<dbReference type="STRING" id="35570.A0A1I8NTW4"/>
<evidence type="ECO:0000259" key="2">
    <source>
        <dbReference type="Pfam" id="PF10363"/>
    </source>
</evidence>
<dbReference type="InterPro" id="IPR016024">
    <property type="entry name" value="ARM-type_fold"/>
</dbReference>
<gene>
    <name evidence="3" type="primary">106088419</name>
</gene>
<dbReference type="GO" id="GO:0009306">
    <property type="term" value="P:protein secretion"/>
    <property type="evidence" value="ECO:0007669"/>
    <property type="project" value="TreeGrafter"/>
</dbReference>
<dbReference type="Pfam" id="PF10363">
    <property type="entry name" value="RTP1_C1"/>
    <property type="match status" value="1"/>
</dbReference>
<dbReference type="AlphaFoldDB" id="A0A1I8NTW4"/>
<proteinExistence type="inferred from homology"/>
<keyword evidence="4" id="KW-1185">Reference proteome</keyword>
<dbReference type="InterPro" id="IPR039600">
    <property type="entry name" value="TANGO6/Rtp1"/>
</dbReference>
<organism evidence="3 4">
    <name type="scientific">Stomoxys calcitrans</name>
    <name type="common">Stable fly</name>
    <name type="synonym">Conops calcitrans</name>
    <dbReference type="NCBI Taxonomy" id="35570"/>
    <lineage>
        <taxon>Eukaryota</taxon>
        <taxon>Metazoa</taxon>
        <taxon>Ecdysozoa</taxon>
        <taxon>Arthropoda</taxon>
        <taxon>Hexapoda</taxon>
        <taxon>Insecta</taxon>
        <taxon>Pterygota</taxon>
        <taxon>Neoptera</taxon>
        <taxon>Endopterygota</taxon>
        <taxon>Diptera</taxon>
        <taxon>Brachycera</taxon>
        <taxon>Muscomorpha</taxon>
        <taxon>Muscoidea</taxon>
        <taxon>Muscidae</taxon>
        <taxon>Stomoxys</taxon>
    </lineage>
</organism>
<dbReference type="PANTHER" id="PTHR20959:SF1">
    <property type="entry name" value="TRANSPORT AND GOLGI ORGANIZATION PROTEIN 6 HOMOLOG"/>
    <property type="match status" value="1"/>
</dbReference>
<dbReference type="Gene3D" id="1.25.10.10">
    <property type="entry name" value="Leucine-rich Repeat Variant"/>
    <property type="match status" value="1"/>
</dbReference>
<comment type="similarity">
    <text evidence="1">Belongs to the Tango6 family.</text>
</comment>
<reference evidence="3" key="1">
    <citation type="submission" date="2020-05" db="UniProtKB">
        <authorList>
            <consortium name="EnsemblMetazoa"/>
        </authorList>
    </citation>
    <scope>IDENTIFICATION</scope>
    <source>
        <strain evidence="3">USDA</strain>
    </source>
</reference>
<dbReference type="InterPro" id="IPR019451">
    <property type="entry name" value="Rtp1_C1"/>
</dbReference>
<dbReference type="SUPFAM" id="SSF48371">
    <property type="entry name" value="ARM repeat"/>
    <property type="match status" value="1"/>
</dbReference>
<evidence type="ECO:0000313" key="4">
    <source>
        <dbReference type="Proteomes" id="UP000095300"/>
    </source>
</evidence>
<dbReference type="VEuPathDB" id="VectorBase:SCAU001980"/>
<sequence length="942" mass="107691">MSNVMKYWLLLESLNLPGISRTAQFKNENDRVLENITLIQKSLSLCPEEIVGSIVANLQSNHLKHRENEIAKNMSIDAKYSMYSLLIVQTIGKSVNLLSDAVEDLISENHKTLFIALLEDIVDKGVKPNLHPGFYKSKGSIFCRNAESQTNFYRAELIVEVLSSIIHKPTLRMSEDIFLCYMAAIFSILLACDAKEYTVEQNCLAALQSKLNKIWTDMPKVLYYRNLMLLYGILPAEQKPRIHKEMLLKLWSNGGFVALLFALQKSEKTEEQPISQVVEKLVAQPSYPRRAQESLVQQILRFLATSVDNKDLGVHMGAALVSLRRLYDNNDENKELVKKWLKGQLQPLLEFHEDRITVMEWNEFCTRISLLFHMFCTSTVECMPSELLTAYLPVLVACHQEVCECTEKSFTMAVSNHLAQLILRILNNRGKEELRGIIKSFVLAQYPLEWLHKHANVIIDNDPLQLESLRIVQKDMESETNSLFSGHMNTLAIILKESSFSLLCYQVFITLFGLFTNLPKQSSEEVNANDDLLQTEEDVENKIVRDITQKYNGKIQIINALQILITHKPLKILLMENIKDVLIVLQDMLALYAVETDDDIDSSVMTILLTLMGEILENATDVMEDVKMELHKHLSKLEPKVLNPKLKFQISCLRKQIQGPTNINHTSKERFEEARLLLESPEPYMQVEGIQKFIQLIKEKDTFTLNSVHVVSALALNTLKSTESYTFLNCVRLFAALVYVDEHTIMEILCDDYLNDSAATDYRLVVGEALLKVCKEIGQLCYRYKGLLLNTYMSGCRSPLDEFRYSSFSNLAQLCKILSFEVHQYFEELLQLINCELSTGKYMPAKRAAVMVLSDLLAAMDNLLDYQDMLLPIYRLLKLLASTESADEKIRLHAAIGLENLSVKCKELLTAIGQPQLQKEIKITGIKDKEKKKLNNHILYMN</sequence>
<dbReference type="OrthoDB" id="39591at2759"/>
<name>A0A1I8NTW4_STOCA</name>
<dbReference type="EnsemblMetazoa" id="SCAU001980-RB">
    <property type="protein sequence ID" value="SCAU001980-PB"/>
    <property type="gene ID" value="SCAU001980"/>
</dbReference>
<dbReference type="Proteomes" id="UP000095300">
    <property type="component" value="Unassembled WGS sequence"/>
</dbReference>
<dbReference type="InterPro" id="IPR011989">
    <property type="entry name" value="ARM-like"/>
</dbReference>
<feature type="domain" description="RNA polymerase II assembly factor Rtp1 C-terminal" evidence="2">
    <location>
        <begin position="672"/>
        <end position="780"/>
    </location>
</feature>
<evidence type="ECO:0000256" key="1">
    <source>
        <dbReference type="ARBA" id="ARBA00005724"/>
    </source>
</evidence>
<protein>
    <recommendedName>
        <fullName evidence="2">RNA polymerase II assembly factor Rtp1 C-terminal domain-containing protein</fullName>
    </recommendedName>
</protein>
<dbReference type="PANTHER" id="PTHR20959">
    <property type="entry name" value="TRANSPORT AND GOLGI ORGANIZATION PROTEIN 6 FAMILY MEMBER"/>
    <property type="match status" value="1"/>
</dbReference>
<accession>A0A1I8NTW4</accession>
<evidence type="ECO:0000313" key="3">
    <source>
        <dbReference type="EnsemblMetazoa" id="SCAU001980-PB"/>
    </source>
</evidence>